<dbReference type="InterPro" id="IPR037401">
    <property type="entry name" value="SnoaL-like"/>
</dbReference>
<dbReference type="SUPFAM" id="SSF54427">
    <property type="entry name" value="NTF2-like"/>
    <property type="match status" value="1"/>
</dbReference>
<sequence>MALDIDPPSDLPHFIDRAAISELVDRYSKLFDDRTFSETLPTLFTDDAFVELPSGEHRGLDGLDKFHENVMAPFGPTQHLFTNTLVDTAGERASFRTNTYVTHTVLAAAESQSSDKGNYFLAGGTLTGTALRTTRGWRFEKVVLDVIWRQGNLDFRPQ</sequence>
<organism evidence="2 3">
    <name type="scientific">Streptacidiphilus cavernicola</name>
    <dbReference type="NCBI Taxonomy" id="3342716"/>
    <lineage>
        <taxon>Bacteria</taxon>
        <taxon>Bacillati</taxon>
        <taxon>Actinomycetota</taxon>
        <taxon>Actinomycetes</taxon>
        <taxon>Kitasatosporales</taxon>
        <taxon>Streptomycetaceae</taxon>
        <taxon>Streptacidiphilus</taxon>
    </lineage>
</organism>
<comment type="caution">
    <text evidence="2">The sequence shown here is derived from an EMBL/GenBank/DDBJ whole genome shotgun (WGS) entry which is preliminary data.</text>
</comment>
<dbReference type="Gene3D" id="3.10.450.50">
    <property type="match status" value="1"/>
</dbReference>
<dbReference type="Proteomes" id="UP001592528">
    <property type="component" value="Unassembled WGS sequence"/>
</dbReference>
<dbReference type="EMBL" id="JBHEZZ010000005">
    <property type="protein sequence ID" value="MFC1401797.1"/>
    <property type="molecule type" value="Genomic_DNA"/>
</dbReference>
<dbReference type="Pfam" id="PF13577">
    <property type="entry name" value="SnoaL_4"/>
    <property type="match status" value="1"/>
</dbReference>
<dbReference type="RefSeq" id="WP_051725531.1">
    <property type="nucleotide sequence ID" value="NZ_JBHEZZ010000005.1"/>
</dbReference>
<feature type="domain" description="SnoaL-like" evidence="1">
    <location>
        <begin position="16"/>
        <end position="141"/>
    </location>
</feature>
<evidence type="ECO:0000313" key="3">
    <source>
        <dbReference type="Proteomes" id="UP001592528"/>
    </source>
</evidence>
<name>A0ABV6UK20_9ACTN</name>
<accession>A0ABV6UK20</accession>
<dbReference type="InterPro" id="IPR032710">
    <property type="entry name" value="NTF2-like_dom_sf"/>
</dbReference>
<evidence type="ECO:0000259" key="1">
    <source>
        <dbReference type="Pfam" id="PF13577"/>
    </source>
</evidence>
<gene>
    <name evidence="2" type="ORF">ACEZDJ_10900</name>
</gene>
<proteinExistence type="predicted"/>
<reference evidence="2 3" key="1">
    <citation type="submission" date="2024-09" db="EMBL/GenBank/DDBJ databases">
        <authorList>
            <person name="Lee S.D."/>
        </authorList>
    </citation>
    <scope>NUCLEOTIDE SEQUENCE [LARGE SCALE GENOMIC DNA]</scope>
    <source>
        <strain evidence="2 3">N1-5</strain>
    </source>
</reference>
<protein>
    <submittedName>
        <fullName evidence="2">Nuclear transport factor 2 family protein</fullName>
    </submittedName>
</protein>
<keyword evidence="3" id="KW-1185">Reference proteome</keyword>
<evidence type="ECO:0000313" key="2">
    <source>
        <dbReference type="EMBL" id="MFC1401797.1"/>
    </source>
</evidence>